<accession>A0A644ZN61</accession>
<evidence type="ECO:0000313" key="1">
    <source>
        <dbReference type="EMBL" id="MPM42345.1"/>
    </source>
</evidence>
<name>A0A644ZN61_9ZZZZ</name>
<protein>
    <submittedName>
        <fullName evidence="1">Uncharacterized protein</fullName>
    </submittedName>
</protein>
<sequence length="113" mass="12979">MRNVTGNNLELTIFVCIGSCCSAFYVNRSTYNGVFILVNDNPFNDIFLLRIPVRYSFYNNGRPFNLIPDTRICLCQDFLEHIFEVSIPEFTCDVGQSFDIIGIEDELIICLHP</sequence>
<proteinExistence type="predicted"/>
<reference evidence="1" key="1">
    <citation type="submission" date="2019-08" db="EMBL/GenBank/DDBJ databases">
        <authorList>
            <person name="Kucharzyk K."/>
            <person name="Murdoch R.W."/>
            <person name="Higgins S."/>
            <person name="Loffler F."/>
        </authorList>
    </citation>
    <scope>NUCLEOTIDE SEQUENCE</scope>
</reference>
<organism evidence="1">
    <name type="scientific">bioreactor metagenome</name>
    <dbReference type="NCBI Taxonomy" id="1076179"/>
    <lineage>
        <taxon>unclassified sequences</taxon>
        <taxon>metagenomes</taxon>
        <taxon>ecological metagenomes</taxon>
    </lineage>
</organism>
<dbReference type="EMBL" id="VSSQ01009695">
    <property type="protein sequence ID" value="MPM42345.1"/>
    <property type="molecule type" value="Genomic_DNA"/>
</dbReference>
<gene>
    <name evidence="1" type="ORF">SDC9_89010</name>
</gene>
<comment type="caution">
    <text evidence="1">The sequence shown here is derived from an EMBL/GenBank/DDBJ whole genome shotgun (WGS) entry which is preliminary data.</text>
</comment>
<dbReference type="AlphaFoldDB" id="A0A644ZN61"/>